<keyword evidence="3" id="KW-1185">Reference proteome</keyword>
<evidence type="ECO:0000313" key="4">
    <source>
        <dbReference type="WBParaSite" id="MCOS_0000773101-mRNA-1"/>
    </source>
</evidence>
<reference evidence="2 3" key="2">
    <citation type="submission" date="2018-10" db="EMBL/GenBank/DDBJ databases">
        <authorList>
            <consortium name="Pathogen Informatics"/>
        </authorList>
    </citation>
    <scope>NUCLEOTIDE SEQUENCE [LARGE SCALE GENOMIC DNA]</scope>
</reference>
<protein>
    <submittedName>
        <fullName evidence="2 4">Uncharacterized protein</fullName>
    </submittedName>
</protein>
<dbReference type="WBParaSite" id="MCOS_0000773101-mRNA-1">
    <property type="protein sequence ID" value="MCOS_0000773101-mRNA-1"/>
    <property type="gene ID" value="MCOS_0000773101"/>
</dbReference>
<reference evidence="4" key="1">
    <citation type="submission" date="2017-02" db="UniProtKB">
        <authorList>
            <consortium name="WormBaseParasite"/>
        </authorList>
    </citation>
    <scope>IDENTIFICATION</scope>
</reference>
<dbReference type="AlphaFoldDB" id="A0A0R3UJN2"/>
<feature type="compositionally biased region" description="Basic residues" evidence="1">
    <location>
        <begin position="113"/>
        <end position="122"/>
    </location>
</feature>
<proteinExistence type="predicted"/>
<accession>A0A0R3UJN2</accession>
<sequence>MACPNFGKRQSKPSLGFDPRGSLLSGKLQQLVLKYTASSALNLSVVFVGLIDETVSVTTIRNGPPFCQHRCRQTHRYDETTAATASFLPTTVSGLVRCGRTAQNGTTTNQGTRTRRASRQKKINKPSLRLHAPAPPAYHPVSCDAHVIAFDSRGLRPEVKMSEVSFYSLDHPLRRFHISLFLKPPRAINLKRHMIRTIVSLVLDHPSHTYSKSWGDVSFMTHQQRKPVVSESL</sequence>
<name>A0A0R3UJN2_MESCO</name>
<evidence type="ECO:0000256" key="1">
    <source>
        <dbReference type="SAM" id="MobiDB-lite"/>
    </source>
</evidence>
<evidence type="ECO:0000313" key="2">
    <source>
        <dbReference type="EMBL" id="VDD81729.1"/>
    </source>
</evidence>
<organism evidence="4">
    <name type="scientific">Mesocestoides corti</name>
    <name type="common">Flatworm</name>
    <dbReference type="NCBI Taxonomy" id="53468"/>
    <lineage>
        <taxon>Eukaryota</taxon>
        <taxon>Metazoa</taxon>
        <taxon>Spiralia</taxon>
        <taxon>Lophotrochozoa</taxon>
        <taxon>Platyhelminthes</taxon>
        <taxon>Cestoda</taxon>
        <taxon>Eucestoda</taxon>
        <taxon>Cyclophyllidea</taxon>
        <taxon>Mesocestoididae</taxon>
        <taxon>Mesocestoides</taxon>
    </lineage>
</organism>
<feature type="region of interest" description="Disordered" evidence="1">
    <location>
        <begin position="100"/>
        <end position="122"/>
    </location>
</feature>
<feature type="compositionally biased region" description="Low complexity" evidence="1">
    <location>
        <begin position="100"/>
        <end position="112"/>
    </location>
</feature>
<dbReference type="Proteomes" id="UP000267029">
    <property type="component" value="Unassembled WGS sequence"/>
</dbReference>
<dbReference type="EMBL" id="UXSR01005401">
    <property type="protein sequence ID" value="VDD81729.1"/>
    <property type="molecule type" value="Genomic_DNA"/>
</dbReference>
<evidence type="ECO:0000313" key="3">
    <source>
        <dbReference type="Proteomes" id="UP000267029"/>
    </source>
</evidence>
<gene>
    <name evidence="2" type="ORF">MCOS_LOCUS7732</name>
</gene>